<proteinExistence type="inferred from homology"/>
<keyword evidence="11" id="KW-1185">Reference proteome</keyword>
<dbReference type="EMBL" id="VJOY01000013">
    <property type="protein sequence ID" value="TRX73621.1"/>
    <property type="molecule type" value="Genomic_DNA"/>
</dbReference>
<dbReference type="InterPro" id="IPR043137">
    <property type="entry name" value="GGT_ssub_C"/>
</dbReference>
<comment type="catalytic activity">
    <reaction evidence="4 7">
        <text>an N-terminal (5-L-glutamyl)-[peptide] + an alpha-amino acid = 5-L-glutamyl amino acid + an N-terminal L-alpha-aminoacyl-[peptide]</text>
        <dbReference type="Rhea" id="RHEA:23904"/>
        <dbReference type="Rhea" id="RHEA-COMP:9780"/>
        <dbReference type="Rhea" id="RHEA-COMP:9795"/>
        <dbReference type="ChEBI" id="CHEBI:77644"/>
        <dbReference type="ChEBI" id="CHEBI:78597"/>
        <dbReference type="ChEBI" id="CHEBI:78599"/>
        <dbReference type="ChEBI" id="CHEBI:78608"/>
        <dbReference type="EC" id="2.3.2.2"/>
    </reaction>
</comment>
<keyword evidence="7 10" id="KW-0808">Transferase</keyword>
<dbReference type="AlphaFoldDB" id="A0A553GVS9"/>
<dbReference type="InterPro" id="IPR043138">
    <property type="entry name" value="GGT_lsub"/>
</dbReference>
<dbReference type="PANTHER" id="PTHR43199:SF6">
    <property type="entry name" value="GLUTATHIONE HYDROLASE PROENZYME"/>
    <property type="match status" value="1"/>
</dbReference>
<dbReference type="PRINTS" id="PR01210">
    <property type="entry name" value="GGTRANSPTASE"/>
</dbReference>
<comment type="subunit">
    <text evidence="7">This enzyme consists of two polypeptide chains, which are synthesized in precursor form from a single polypeptide.</text>
</comment>
<dbReference type="NCBIfam" id="TIGR00066">
    <property type="entry name" value="g_glut_trans"/>
    <property type="match status" value="1"/>
</dbReference>
<dbReference type="UniPathway" id="UPA00204"/>
<organism evidence="10 11">
    <name type="scientific">Pseudomonas mangiferae</name>
    <dbReference type="NCBI Taxonomy" id="2593654"/>
    <lineage>
        <taxon>Bacteria</taxon>
        <taxon>Pseudomonadati</taxon>
        <taxon>Pseudomonadota</taxon>
        <taxon>Gammaproteobacteria</taxon>
        <taxon>Pseudomonadales</taxon>
        <taxon>Pseudomonadaceae</taxon>
        <taxon>Pseudomonas</taxon>
    </lineage>
</organism>
<feature type="binding site" evidence="6">
    <location>
        <begin position="452"/>
        <end position="453"/>
    </location>
    <ligand>
        <name>L-glutamate</name>
        <dbReference type="ChEBI" id="CHEBI:29985"/>
    </ligand>
</feature>
<dbReference type="SUPFAM" id="SSF56235">
    <property type="entry name" value="N-terminal nucleophile aminohydrolases (Ntn hydrolases)"/>
    <property type="match status" value="1"/>
</dbReference>
<gene>
    <name evidence="10" type="primary">ggt</name>
    <name evidence="10" type="ORF">FM069_17040</name>
</gene>
<comment type="similarity">
    <text evidence="7">Belongs to the gamma-glutamyltransferase family.</text>
</comment>
<evidence type="ECO:0000256" key="8">
    <source>
        <dbReference type="SAM" id="MobiDB-lite"/>
    </source>
</evidence>
<dbReference type="InterPro" id="IPR000101">
    <property type="entry name" value="GGT_peptidase"/>
</dbReference>
<evidence type="ECO:0000256" key="1">
    <source>
        <dbReference type="ARBA" id="ARBA00001049"/>
    </source>
</evidence>
<evidence type="ECO:0000256" key="6">
    <source>
        <dbReference type="PIRSR" id="PIRSR600101-2"/>
    </source>
</evidence>
<dbReference type="Pfam" id="PF01019">
    <property type="entry name" value="G_glu_transpept"/>
    <property type="match status" value="1"/>
</dbReference>
<feature type="binding site" evidence="6">
    <location>
        <begin position="399"/>
        <end position="401"/>
    </location>
    <ligand>
        <name>L-glutamate</name>
        <dbReference type="ChEBI" id="CHEBI:29985"/>
    </ligand>
</feature>
<evidence type="ECO:0000313" key="11">
    <source>
        <dbReference type="Proteomes" id="UP000315235"/>
    </source>
</evidence>
<evidence type="ECO:0000256" key="7">
    <source>
        <dbReference type="RuleBase" id="RU368036"/>
    </source>
</evidence>
<evidence type="ECO:0000256" key="9">
    <source>
        <dbReference type="SAM" id="SignalP"/>
    </source>
</evidence>
<reference evidence="10 11" key="1">
    <citation type="submission" date="2019-07" db="EMBL/GenBank/DDBJ databases">
        <title>Pseudomonas mangiferae sp. nov., isolated from bark of mango tree in Thailand.</title>
        <authorList>
            <person name="Srisuk N."/>
            <person name="Anurat P."/>
        </authorList>
    </citation>
    <scope>NUCLEOTIDE SEQUENCE [LARGE SCALE GENOMIC DNA]</scope>
    <source>
        <strain evidence="10 11">DMKU_BBB3-04</strain>
    </source>
</reference>
<comment type="catalytic activity">
    <reaction evidence="1 7">
        <text>an S-substituted glutathione + H2O = an S-substituted L-cysteinylglycine + L-glutamate</text>
        <dbReference type="Rhea" id="RHEA:59468"/>
        <dbReference type="ChEBI" id="CHEBI:15377"/>
        <dbReference type="ChEBI" id="CHEBI:29985"/>
        <dbReference type="ChEBI" id="CHEBI:90779"/>
        <dbReference type="ChEBI" id="CHEBI:143103"/>
        <dbReference type="EC" id="3.4.19.13"/>
    </reaction>
</comment>
<dbReference type="EC" id="2.3.2.2" evidence="7"/>
<dbReference type="Proteomes" id="UP000315235">
    <property type="component" value="Unassembled WGS sequence"/>
</dbReference>
<feature type="region of interest" description="Disordered" evidence="8">
    <location>
        <begin position="578"/>
        <end position="609"/>
    </location>
</feature>
<feature type="active site" description="Nucleophile" evidence="5">
    <location>
        <position position="381"/>
    </location>
</feature>
<dbReference type="GO" id="GO:0103068">
    <property type="term" value="F:leukotriene C4 gamma-glutamyl transferase activity"/>
    <property type="evidence" value="ECO:0007669"/>
    <property type="project" value="UniProtKB-EC"/>
</dbReference>
<dbReference type="EC" id="3.4.19.13" evidence="7"/>
<keyword evidence="7" id="KW-0865">Zymogen</keyword>
<sequence>MTTPSRFFPTSPAVPRWRALAAFLLLCASLSALAAQAPGKAAVATAHPAATVAALETLALGGNAFDAAVAVAGALAVVEPYGSGLGGGGFFLLREAGDTPTYRFLDAREKAPQAAHPDLYRRQGKVDPTLSVNGALAAGIPGLPAALVELAGRFGKLPLCDSLAPAIRLARDGFAVDRVYRERAGWRLAALRDDPESARLFLDDKGNVPEDRSLLRQPELAATLERLAREGRSGFYGGETAERLVSGVRAGGGVWSLRDLTDYQVVERRPLRFPLAEGRELISAPPPSAGGVALAQSLAILQQLPWRQVDAPQRSHYVLETLRRVYRDRGLLGDPDFIANPLARLLAPDYLASLAAGIDPRRATPSASLPPAPAWREGDHTTHFTVMDAEGNAVAATLSVNLPFGAAFSVPGTGVVLNDEMDDFAADPRGANAYGLSGSQANAVAAGKRPLSSMSPTFLESRERFAAFGTPGGSRIPSMVLLAILGDLDGRPVADWPAIKRYHHQYLPDVVEYEPGAFDAAQAADLQARGYTLKPLEASYGNLQVLAWDKAAGRVEAASDPRGIGEAQVMAVKRVERPAAAGAKPTAETVPVPAPVPVPAAADTKKPVD</sequence>
<keyword evidence="9" id="KW-0732">Signal</keyword>
<feature type="binding site" evidence="6">
    <location>
        <position position="423"/>
    </location>
    <ligand>
        <name>L-glutamate</name>
        <dbReference type="ChEBI" id="CHEBI:29985"/>
    </ligand>
</feature>
<dbReference type="Gene3D" id="3.60.20.40">
    <property type="match status" value="1"/>
</dbReference>
<accession>A0A553GVS9</accession>
<feature type="signal peptide" evidence="9">
    <location>
        <begin position="1"/>
        <end position="34"/>
    </location>
</feature>
<name>A0A553GVS9_9PSED</name>
<feature type="binding site" evidence="6">
    <location>
        <position position="108"/>
    </location>
    <ligand>
        <name>L-glutamate</name>
        <dbReference type="ChEBI" id="CHEBI:29985"/>
    </ligand>
</feature>
<evidence type="ECO:0000256" key="5">
    <source>
        <dbReference type="PIRSR" id="PIRSR600101-1"/>
    </source>
</evidence>
<protein>
    <recommendedName>
        <fullName evidence="7">Glutathione hydrolase proenzyme</fullName>
        <ecNumber evidence="7">2.3.2.2</ecNumber>
        <ecNumber evidence="7">3.4.19.13</ecNumber>
    </recommendedName>
    <component>
        <recommendedName>
            <fullName evidence="7">Glutathione hydrolase large chain</fullName>
        </recommendedName>
    </component>
    <component>
        <recommendedName>
            <fullName evidence="7">Glutathione hydrolase small chain</fullName>
        </recommendedName>
    </component>
</protein>
<keyword evidence="7" id="KW-0378">Hydrolase</keyword>
<dbReference type="InterPro" id="IPR051792">
    <property type="entry name" value="GGT_bact"/>
</dbReference>
<dbReference type="Gene3D" id="1.10.246.130">
    <property type="match status" value="1"/>
</dbReference>
<comment type="PTM">
    <text evidence="7">Cleaved by autocatalysis into a large and a small subunit.</text>
</comment>
<dbReference type="GO" id="GO:0036374">
    <property type="term" value="F:glutathione hydrolase activity"/>
    <property type="evidence" value="ECO:0007669"/>
    <property type="project" value="UniProtKB-UniRule"/>
</dbReference>
<dbReference type="InterPro" id="IPR029055">
    <property type="entry name" value="Ntn_hydrolases_N"/>
</dbReference>
<evidence type="ECO:0000256" key="3">
    <source>
        <dbReference type="ARBA" id="ARBA00023315"/>
    </source>
</evidence>
<keyword evidence="3 7" id="KW-0012">Acyltransferase</keyword>
<keyword evidence="7" id="KW-0317">Glutathione biosynthesis</keyword>
<feature type="binding site" evidence="6">
    <location>
        <position position="473"/>
    </location>
    <ligand>
        <name>L-glutamate</name>
        <dbReference type="ChEBI" id="CHEBI:29985"/>
    </ligand>
</feature>
<feature type="chain" id="PRO_5022194937" description="Glutathione hydrolase proenzyme" evidence="9">
    <location>
        <begin position="35"/>
        <end position="609"/>
    </location>
</feature>
<comment type="caution">
    <text evidence="10">The sequence shown here is derived from an EMBL/GenBank/DDBJ whole genome shotgun (WGS) entry which is preliminary data.</text>
</comment>
<dbReference type="OrthoDB" id="5297205at2"/>
<comment type="pathway">
    <text evidence="7">Sulfur metabolism; glutathione metabolism.</text>
</comment>
<dbReference type="GO" id="GO:0006750">
    <property type="term" value="P:glutathione biosynthetic process"/>
    <property type="evidence" value="ECO:0007669"/>
    <property type="project" value="UniProtKB-KW"/>
</dbReference>
<comment type="catalytic activity">
    <reaction evidence="2 7">
        <text>glutathione + H2O = L-cysteinylglycine + L-glutamate</text>
        <dbReference type="Rhea" id="RHEA:28807"/>
        <dbReference type="ChEBI" id="CHEBI:15377"/>
        <dbReference type="ChEBI" id="CHEBI:29985"/>
        <dbReference type="ChEBI" id="CHEBI:57925"/>
        <dbReference type="ChEBI" id="CHEBI:61694"/>
        <dbReference type="EC" id="3.4.19.13"/>
    </reaction>
</comment>
<dbReference type="GO" id="GO:0006751">
    <property type="term" value="P:glutathione catabolic process"/>
    <property type="evidence" value="ECO:0007669"/>
    <property type="project" value="UniProtKB-UniRule"/>
</dbReference>
<dbReference type="PANTHER" id="PTHR43199">
    <property type="entry name" value="GLUTATHIONE HYDROLASE"/>
    <property type="match status" value="1"/>
</dbReference>
<evidence type="ECO:0000256" key="2">
    <source>
        <dbReference type="ARBA" id="ARBA00001089"/>
    </source>
</evidence>
<evidence type="ECO:0000313" key="10">
    <source>
        <dbReference type="EMBL" id="TRX73621.1"/>
    </source>
</evidence>
<evidence type="ECO:0000256" key="4">
    <source>
        <dbReference type="ARBA" id="ARBA00047417"/>
    </source>
</evidence>